<dbReference type="KEGG" id="vff:VITFI_CDS0588"/>
<evidence type="ECO:0000313" key="2">
    <source>
        <dbReference type="EMBL" id="ASM76370.1"/>
    </source>
</evidence>
<reference evidence="2 3" key="1">
    <citation type="submission" date="2017-07" db="EMBL/GenBank/DDBJ databases">
        <title>Complete Genome Sequence of the cosmetic ferment Vitreoscilla filiformis (ATCC15551).</title>
        <authorList>
            <person name="Contreras S."/>
            <person name="Sagory-Zalkind P."/>
            <person name="Blanquart H."/>
            <person name="Iltis A."/>
            <person name="Morand S.C."/>
        </authorList>
    </citation>
    <scope>NUCLEOTIDE SEQUENCE [LARGE SCALE GENOMIC DNA]</scope>
    <source>
        <strain evidence="2 3">ATCC 15551</strain>
    </source>
</reference>
<protein>
    <submittedName>
        <fullName evidence="2">Uncharacterized protein</fullName>
    </submittedName>
</protein>
<evidence type="ECO:0000313" key="3">
    <source>
        <dbReference type="Proteomes" id="UP000199729"/>
    </source>
</evidence>
<dbReference type="EMBL" id="CP022423">
    <property type="protein sequence ID" value="ASM76367.1"/>
    <property type="molecule type" value="Genomic_DNA"/>
</dbReference>
<accession>A0A221KBZ6</accession>
<dbReference type="Proteomes" id="UP000199729">
    <property type="component" value="Chromosome"/>
</dbReference>
<dbReference type="KEGG" id="vff:VITFI_CDS0591"/>
<dbReference type="EMBL" id="CP022423">
    <property type="protein sequence ID" value="ASM76370.1"/>
    <property type="molecule type" value="Genomic_DNA"/>
</dbReference>
<dbReference type="AlphaFoldDB" id="A0A221KBZ6"/>
<gene>
    <name evidence="1" type="ORF">VITFI_CDS0588</name>
    <name evidence="2" type="ORF">VITFI_CDS0591</name>
</gene>
<evidence type="ECO:0000313" key="1">
    <source>
        <dbReference type="EMBL" id="ASM76367.1"/>
    </source>
</evidence>
<name>A0A221KBZ6_VITFI</name>
<sequence length="61" mass="6857">MLCSSFATTLIRLFELLKNIHKGLALQAKKLVNLNPEHFGLRPTHLKQRTVASARTIDSTL</sequence>
<organism evidence="2 3">
    <name type="scientific">Vitreoscilla filiformis</name>
    <dbReference type="NCBI Taxonomy" id="63"/>
    <lineage>
        <taxon>Bacteria</taxon>
        <taxon>Pseudomonadati</taxon>
        <taxon>Pseudomonadota</taxon>
        <taxon>Betaproteobacteria</taxon>
        <taxon>Neisseriales</taxon>
        <taxon>Neisseriaceae</taxon>
        <taxon>Vitreoscilla</taxon>
    </lineage>
</organism>
<keyword evidence="3" id="KW-1185">Reference proteome</keyword>
<proteinExistence type="predicted"/>